<keyword evidence="1" id="KW-0238">DNA-binding</keyword>
<dbReference type="PANTHER" id="PTHR33221">
    <property type="entry name" value="WINGED HELIX-TURN-HELIX TRANSCRIPTIONAL REGULATOR, RRF2 FAMILY"/>
    <property type="match status" value="1"/>
</dbReference>
<dbReference type="GO" id="GO:0005829">
    <property type="term" value="C:cytosol"/>
    <property type="evidence" value="ECO:0007669"/>
    <property type="project" value="TreeGrafter"/>
</dbReference>
<feature type="region of interest" description="Disordered" evidence="2">
    <location>
        <begin position="141"/>
        <end position="169"/>
    </location>
</feature>
<dbReference type="KEGG" id="hhc:M911_10815"/>
<evidence type="ECO:0000313" key="4">
    <source>
        <dbReference type="Proteomes" id="UP000019442"/>
    </source>
</evidence>
<feature type="compositionally biased region" description="Low complexity" evidence="2">
    <location>
        <begin position="150"/>
        <end position="169"/>
    </location>
</feature>
<dbReference type="InterPro" id="IPR036390">
    <property type="entry name" value="WH_DNA-bd_sf"/>
</dbReference>
<dbReference type="PROSITE" id="PS01332">
    <property type="entry name" value="HTH_RRF2_1"/>
    <property type="match status" value="1"/>
</dbReference>
<protein>
    <submittedName>
        <fullName evidence="3">Transcriptional regulator</fullName>
    </submittedName>
</protein>
<dbReference type="InterPro" id="IPR000944">
    <property type="entry name" value="Tscrpt_reg_Rrf2"/>
</dbReference>
<keyword evidence="4" id="KW-1185">Reference proteome</keyword>
<dbReference type="OrthoDB" id="9808360at2"/>
<dbReference type="PANTHER" id="PTHR33221:SF5">
    <property type="entry name" value="HTH-TYPE TRANSCRIPTIONAL REGULATOR ISCR"/>
    <property type="match status" value="1"/>
</dbReference>
<organism evidence="3 4">
    <name type="scientific">Ectothiorhodospira haloalkaliphila</name>
    <dbReference type="NCBI Taxonomy" id="421628"/>
    <lineage>
        <taxon>Bacteria</taxon>
        <taxon>Pseudomonadati</taxon>
        <taxon>Pseudomonadota</taxon>
        <taxon>Gammaproteobacteria</taxon>
        <taxon>Chromatiales</taxon>
        <taxon>Ectothiorhodospiraceae</taxon>
        <taxon>Ectothiorhodospira</taxon>
    </lineage>
</organism>
<dbReference type="AlphaFoldDB" id="W8KIF0"/>
<dbReference type="EMBL" id="CP007268">
    <property type="protein sequence ID" value="AHK79564.1"/>
    <property type="molecule type" value="Genomic_DNA"/>
</dbReference>
<sequence>MRLTTKGRYAVTAMLDLALHNDQGPISLADISGRQGISLSYLEQLFARLRKRGLVLSTRGPGGGYTLSRPPSELAIADVISAVDEKVDTTRCGGTVDCQNNERCLTHDLWSDLSSQIYDFLANITLGDVMKRNGVQEVAARQDKAMGGQPVSMPRASAAPVSAASESVE</sequence>
<dbReference type="PATRIC" id="fig|1354791.3.peg.2615"/>
<reference evidence="4" key="2">
    <citation type="submission" date="2014-02" db="EMBL/GenBank/DDBJ databases">
        <title>Draft Genome Sequence of extremely halophilic bacteria Halorhodospira halochloris.</title>
        <authorList>
            <person name="Singh K.S."/>
        </authorList>
    </citation>
    <scope>NUCLEOTIDE SEQUENCE [LARGE SCALE GENOMIC DNA]</scope>
    <source>
        <strain evidence="4">A</strain>
    </source>
</reference>
<dbReference type="GO" id="GO:0003677">
    <property type="term" value="F:DNA binding"/>
    <property type="evidence" value="ECO:0007669"/>
    <property type="project" value="UniProtKB-KW"/>
</dbReference>
<dbReference type="HOGENOM" id="CLU_107144_0_0_6"/>
<dbReference type="InterPro" id="IPR036388">
    <property type="entry name" value="WH-like_DNA-bd_sf"/>
</dbReference>
<dbReference type="FunFam" id="1.10.10.10:FF:000026">
    <property type="entry name" value="HTH-type transcriptional regulator IscR"/>
    <property type="match status" value="1"/>
</dbReference>
<dbReference type="RefSeq" id="WP_025282035.1">
    <property type="nucleotide sequence ID" value="NZ_CP007268.1"/>
</dbReference>
<evidence type="ECO:0000256" key="1">
    <source>
        <dbReference type="ARBA" id="ARBA00023125"/>
    </source>
</evidence>
<dbReference type="NCBIfam" id="TIGR00738">
    <property type="entry name" value="rrf2_super"/>
    <property type="match status" value="1"/>
</dbReference>
<dbReference type="PROSITE" id="PS51197">
    <property type="entry name" value="HTH_RRF2_2"/>
    <property type="match status" value="1"/>
</dbReference>
<evidence type="ECO:0000256" key="2">
    <source>
        <dbReference type="SAM" id="MobiDB-lite"/>
    </source>
</evidence>
<name>W8KIF0_9GAMM</name>
<dbReference type="Gene3D" id="1.10.10.10">
    <property type="entry name" value="Winged helix-like DNA-binding domain superfamily/Winged helix DNA-binding domain"/>
    <property type="match status" value="1"/>
</dbReference>
<reference evidence="3 4" key="1">
    <citation type="journal article" date="2014" name="J Genomics">
        <title>Draft Genome Sequence of the Extremely Halophilic Phototrophic Purple Sulfur Bacterium Halorhodospira halochloris.</title>
        <authorList>
            <person name="Singh K.S."/>
            <person name="Kirksey J."/>
            <person name="Hoff W.D."/>
            <person name="Deole R."/>
        </authorList>
    </citation>
    <scope>NUCLEOTIDE SEQUENCE [LARGE SCALE GENOMIC DNA]</scope>
    <source>
        <strain evidence="3 4">A</strain>
    </source>
</reference>
<dbReference type="GO" id="GO:0003700">
    <property type="term" value="F:DNA-binding transcription factor activity"/>
    <property type="evidence" value="ECO:0007669"/>
    <property type="project" value="TreeGrafter"/>
</dbReference>
<dbReference type="Pfam" id="PF02082">
    <property type="entry name" value="Rrf2"/>
    <property type="match status" value="1"/>
</dbReference>
<dbReference type="Proteomes" id="UP000019442">
    <property type="component" value="Chromosome"/>
</dbReference>
<gene>
    <name evidence="3" type="ORF">M911_10815</name>
</gene>
<dbReference type="InterPro" id="IPR030489">
    <property type="entry name" value="TR_Rrf2-type_CS"/>
</dbReference>
<dbReference type="SUPFAM" id="SSF46785">
    <property type="entry name" value="Winged helix' DNA-binding domain"/>
    <property type="match status" value="1"/>
</dbReference>
<evidence type="ECO:0000313" key="3">
    <source>
        <dbReference type="EMBL" id="AHK79564.1"/>
    </source>
</evidence>
<accession>W8KIF0</accession>
<proteinExistence type="predicted"/>